<proteinExistence type="predicted"/>
<evidence type="ECO:0000313" key="1">
    <source>
        <dbReference type="EMBL" id="GAX57858.1"/>
    </source>
</evidence>
<name>A0A250VUC6_STROL</name>
<dbReference type="AlphaFoldDB" id="A0A250VUC6"/>
<dbReference type="RefSeq" id="WP_268814648.1">
    <property type="nucleotide sequence ID" value="NZ_BDQI01000041.1"/>
</dbReference>
<dbReference type="EMBL" id="BDQI01000041">
    <property type="protein sequence ID" value="GAX57858.1"/>
    <property type="molecule type" value="Genomic_DNA"/>
</dbReference>
<reference evidence="2" key="1">
    <citation type="submission" date="2017-05" db="EMBL/GenBank/DDBJ databases">
        <title>Streptomyces olivochromogenes NBRC 3561 whole genome shotgun sequence.</title>
        <authorList>
            <person name="Dohra H."/>
            <person name="Kodani S."/>
        </authorList>
    </citation>
    <scope>NUCLEOTIDE SEQUENCE [LARGE SCALE GENOMIC DNA]</scope>
    <source>
        <strain evidence="2">NBRC 3561</strain>
    </source>
</reference>
<dbReference type="Proteomes" id="UP000217446">
    <property type="component" value="Unassembled WGS sequence"/>
</dbReference>
<organism evidence="1 2">
    <name type="scientific">Streptomyces olivochromogenes</name>
    <dbReference type="NCBI Taxonomy" id="1963"/>
    <lineage>
        <taxon>Bacteria</taxon>
        <taxon>Bacillati</taxon>
        <taxon>Actinomycetota</taxon>
        <taxon>Actinomycetes</taxon>
        <taxon>Kitasatosporales</taxon>
        <taxon>Streptomycetaceae</taxon>
        <taxon>Streptomyces</taxon>
    </lineage>
</organism>
<keyword evidence="2" id="KW-1185">Reference proteome</keyword>
<evidence type="ECO:0000313" key="2">
    <source>
        <dbReference type="Proteomes" id="UP000217446"/>
    </source>
</evidence>
<comment type="caution">
    <text evidence="1">The sequence shown here is derived from an EMBL/GenBank/DDBJ whole genome shotgun (WGS) entry which is preliminary data.</text>
</comment>
<accession>A0A250VUC6</accession>
<sequence>MAELIQQQKLDVEFDFYGFALQDLDDAQVPQRIRKAARPAVRS</sequence>
<protein>
    <submittedName>
        <fullName evidence="1">Uncharacterized protein</fullName>
    </submittedName>
</protein>
<gene>
    <name evidence="1" type="ORF">SO3561_09428</name>
</gene>